<accession>A0A6A4R3Y0</accession>
<evidence type="ECO:0000313" key="1">
    <source>
        <dbReference type="EMBL" id="KAE9620026.1"/>
    </source>
</evidence>
<name>A0A6A4R3Y0_LUPAL</name>
<gene>
    <name evidence="1" type="ORF">Lalb_Chr02g0159431</name>
</gene>
<comment type="caution">
    <text evidence="1">The sequence shown here is derived from an EMBL/GenBank/DDBJ whole genome shotgun (WGS) entry which is preliminary data.</text>
</comment>
<sequence length="102" mass="11832">MCLILTTWPNKKISSFYLPIKTQEAHHAVYTLVTMKFPNIEGLSLVKHYPSPFLALKGNPKNEFVLFLFMKIETWQLIEIGTNLMKIETWQLIKIGTNLIPI</sequence>
<dbReference type="AlphaFoldDB" id="A0A6A4R3Y0"/>
<dbReference type="EMBL" id="WOCE01000002">
    <property type="protein sequence ID" value="KAE9620026.1"/>
    <property type="molecule type" value="Genomic_DNA"/>
</dbReference>
<organism evidence="1 2">
    <name type="scientific">Lupinus albus</name>
    <name type="common">White lupine</name>
    <name type="synonym">Lupinus termis</name>
    <dbReference type="NCBI Taxonomy" id="3870"/>
    <lineage>
        <taxon>Eukaryota</taxon>
        <taxon>Viridiplantae</taxon>
        <taxon>Streptophyta</taxon>
        <taxon>Embryophyta</taxon>
        <taxon>Tracheophyta</taxon>
        <taxon>Spermatophyta</taxon>
        <taxon>Magnoliopsida</taxon>
        <taxon>eudicotyledons</taxon>
        <taxon>Gunneridae</taxon>
        <taxon>Pentapetalae</taxon>
        <taxon>rosids</taxon>
        <taxon>fabids</taxon>
        <taxon>Fabales</taxon>
        <taxon>Fabaceae</taxon>
        <taxon>Papilionoideae</taxon>
        <taxon>50 kb inversion clade</taxon>
        <taxon>genistoids sensu lato</taxon>
        <taxon>core genistoids</taxon>
        <taxon>Genisteae</taxon>
        <taxon>Lupinus</taxon>
    </lineage>
</organism>
<dbReference type="Proteomes" id="UP000447434">
    <property type="component" value="Chromosome 2"/>
</dbReference>
<proteinExistence type="predicted"/>
<evidence type="ECO:0000313" key="2">
    <source>
        <dbReference type="Proteomes" id="UP000447434"/>
    </source>
</evidence>
<reference evidence="2" key="1">
    <citation type="journal article" date="2020" name="Nat. Commun.">
        <title>Genome sequence of the cluster root forming white lupin.</title>
        <authorList>
            <person name="Hufnagel B."/>
            <person name="Marques A."/>
            <person name="Soriano A."/>
            <person name="Marques L."/>
            <person name="Divol F."/>
            <person name="Doumas P."/>
            <person name="Sallet E."/>
            <person name="Mancinotti D."/>
            <person name="Carrere S."/>
            <person name="Marande W."/>
            <person name="Arribat S."/>
            <person name="Keller J."/>
            <person name="Huneau C."/>
            <person name="Blein T."/>
            <person name="Aime D."/>
            <person name="Laguerre M."/>
            <person name="Taylor J."/>
            <person name="Schubert V."/>
            <person name="Nelson M."/>
            <person name="Geu-Flores F."/>
            <person name="Crespi M."/>
            <person name="Gallardo-Guerrero K."/>
            <person name="Delaux P.-M."/>
            <person name="Salse J."/>
            <person name="Berges H."/>
            <person name="Guyot R."/>
            <person name="Gouzy J."/>
            <person name="Peret B."/>
        </authorList>
    </citation>
    <scope>NUCLEOTIDE SEQUENCE [LARGE SCALE GENOMIC DNA]</scope>
    <source>
        <strain evidence="2">cv. Amiga</strain>
    </source>
</reference>
<keyword evidence="2" id="KW-1185">Reference proteome</keyword>
<protein>
    <submittedName>
        <fullName evidence="1">Uncharacterized protein</fullName>
    </submittedName>
</protein>